<feature type="domain" description="Sulfotransferase" evidence="3">
    <location>
        <begin position="6"/>
        <end position="262"/>
    </location>
</feature>
<sequence>MTNQPTVFHLTHHKAGSQWVAEILKRCAPERFVLPQIQVAHFLTNPIKIGGIYPTVYVSRAKFETTLGLRKWSDRQTHRYFFRHPVTFMFNWLHFRLQKRPYRKFIVIRDLRDTLISLYFSLKISHPQITSRHVTLRQSLNALDQERGLMLLMDQIIPGVADKQLSWLHTPDTLFLKYEHLLADEYTTFQHIIAYCQIQIHHQTLSDIIKYNSFESVTGRKRGDEDITLHQRKGIAGDWRNYFSERIKEEFKRRFGNVLIQTGYERDDNW</sequence>
<dbReference type="Proteomes" id="UP000030661">
    <property type="component" value="Unassembled WGS sequence"/>
</dbReference>
<name>A0A081BTV3_VECG1</name>
<comment type="similarity">
    <text evidence="1">Belongs to the sulfotransferase 1 family.</text>
</comment>
<dbReference type="Gene3D" id="3.40.50.300">
    <property type="entry name" value="P-loop containing nucleotide triphosphate hydrolases"/>
    <property type="match status" value="1"/>
</dbReference>
<dbReference type="Pfam" id="PF00685">
    <property type="entry name" value="Sulfotransfer_1"/>
    <property type="match status" value="1"/>
</dbReference>
<evidence type="ECO:0000313" key="4">
    <source>
        <dbReference type="EMBL" id="GAK55758.1"/>
    </source>
</evidence>
<dbReference type="STRING" id="1499967.U27_02717"/>
<dbReference type="InterPro" id="IPR000863">
    <property type="entry name" value="Sulfotransferase_dom"/>
</dbReference>
<organism evidence="4">
    <name type="scientific">Vecturithrix granuli</name>
    <dbReference type="NCBI Taxonomy" id="1499967"/>
    <lineage>
        <taxon>Bacteria</taxon>
        <taxon>Candidatus Moduliflexota</taxon>
        <taxon>Candidatus Vecturitrichia</taxon>
        <taxon>Candidatus Vecturitrichales</taxon>
        <taxon>Candidatus Vecturitrichaceae</taxon>
        <taxon>Candidatus Vecturithrix</taxon>
    </lineage>
</organism>
<keyword evidence="5" id="KW-1185">Reference proteome</keyword>
<keyword evidence="2 4" id="KW-0808">Transferase</keyword>
<dbReference type="HOGENOM" id="CLU_080989_0_0_0"/>
<accession>A0A081BTV3</accession>
<evidence type="ECO:0000313" key="5">
    <source>
        <dbReference type="Proteomes" id="UP000030661"/>
    </source>
</evidence>
<gene>
    <name evidence="4" type="ORF">U27_02717</name>
</gene>
<dbReference type="AlphaFoldDB" id="A0A081BTV3"/>
<dbReference type="GO" id="GO:0008146">
    <property type="term" value="F:sulfotransferase activity"/>
    <property type="evidence" value="ECO:0007669"/>
    <property type="project" value="InterPro"/>
</dbReference>
<dbReference type="InterPro" id="IPR027417">
    <property type="entry name" value="P-loop_NTPase"/>
</dbReference>
<dbReference type="SUPFAM" id="SSF52540">
    <property type="entry name" value="P-loop containing nucleoside triphosphate hydrolases"/>
    <property type="match status" value="1"/>
</dbReference>
<reference evidence="4" key="1">
    <citation type="journal article" date="2015" name="PeerJ">
        <title>First genomic representation of candidate bacterial phylum KSB3 points to enhanced environmental sensing as a trigger of wastewater bulking.</title>
        <authorList>
            <person name="Sekiguchi Y."/>
            <person name="Ohashi A."/>
            <person name="Parks D.H."/>
            <person name="Yamauchi T."/>
            <person name="Tyson G.W."/>
            <person name="Hugenholtz P."/>
        </authorList>
    </citation>
    <scope>NUCLEOTIDE SEQUENCE [LARGE SCALE GENOMIC DNA]</scope>
</reference>
<dbReference type="eggNOG" id="ENOG5032R8H">
    <property type="taxonomic scope" value="Bacteria"/>
</dbReference>
<protein>
    <submittedName>
        <fullName evidence="4">Sulfotransferase</fullName>
    </submittedName>
</protein>
<evidence type="ECO:0000259" key="3">
    <source>
        <dbReference type="Pfam" id="PF00685"/>
    </source>
</evidence>
<evidence type="ECO:0000256" key="2">
    <source>
        <dbReference type="ARBA" id="ARBA00022679"/>
    </source>
</evidence>
<dbReference type="PANTHER" id="PTHR11783">
    <property type="entry name" value="SULFOTRANSFERASE SULT"/>
    <property type="match status" value="1"/>
</dbReference>
<proteinExistence type="inferred from homology"/>
<evidence type="ECO:0000256" key="1">
    <source>
        <dbReference type="ARBA" id="ARBA00005771"/>
    </source>
</evidence>
<dbReference type="EMBL" id="DF820464">
    <property type="protein sequence ID" value="GAK55758.1"/>
    <property type="molecule type" value="Genomic_DNA"/>
</dbReference>